<reference evidence="5 6" key="1">
    <citation type="journal article" date="2019" name="Phytopathology">
        <title>A Novel Group of Rhizobium tumorigenes-Like Agrobacteria Associated with Crown Gall Disease of Rhododendron and Blueberry.</title>
        <authorList>
            <person name="Kuzmanovic N."/>
            <person name="Behrens P."/>
            <person name="Idczak E."/>
            <person name="Wagner S."/>
            <person name="Gotz M."/>
            <person name="Sproer C."/>
            <person name="Bunk B."/>
            <person name="Overmann J."/>
            <person name="Smalla K."/>
        </authorList>
    </citation>
    <scope>NUCLEOTIDE SEQUENCE [LARGE SCALE GENOMIC DNA]</scope>
    <source>
        <strain evidence="6">rho-6.2</strain>
    </source>
</reference>
<evidence type="ECO:0000256" key="2">
    <source>
        <dbReference type="ARBA" id="ARBA00023125"/>
    </source>
</evidence>
<protein>
    <submittedName>
        <fullName evidence="5">Crp/Fnr family transcriptional regulator</fullName>
    </submittedName>
</protein>
<dbReference type="SUPFAM" id="SSF51206">
    <property type="entry name" value="cAMP-binding domain-like"/>
    <property type="match status" value="1"/>
</dbReference>
<name>A0ABY8IMX0_9HYPH</name>
<keyword evidence="6" id="KW-1185">Reference proteome</keyword>
<dbReference type="Pfam" id="PF13545">
    <property type="entry name" value="HTH_Crp_2"/>
    <property type="match status" value="1"/>
</dbReference>
<evidence type="ECO:0000313" key="5">
    <source>
        <dbReference type="EMBL" id="WFS25077.1"/>
    </source>
</evidence>
<evidence type="ECO:0000313" key="6">
    <source>
        <dbReference type="Proteomes" id="UP000318939"/>
    </source>
</evidence>
<dbReference type="InterPro" id="IPR014710">
    <property type="entry name" value="RmlC-like_jellyroll"/>
</dbReference>
<dbReference type="InterPro" id="IPR012318">
    <property type="entry name" value="HTH_CRP"/>
</dbReference>
<proteinExistence type="predicted"/>
<dbReference type="Gene3D" id="2.60.120.10">
    <property type="entry name" value="Jelly Rolls"/>
    <property type="match status" value="1"/>
</dbReference>
<dbReference type="InterPro" id="IPR036390">
    <property type="entry name" value="WH_DNA-bd_sf"/>
</dbReference>
<dbReference type="EMBL" id="CP117268">
    <property type="protein sequence ID" value="WFS25077.1"/>
    <property type="molecule type" value="Genomic_DNA"/>
</dbReference>
<dbReference type="SUPFAM" id="SSF46785">
    <property type="entry name" value="Winged helix' DNA-binding domain"/>
    <property type="match status" value="1"/>
</dbReference>
<organism evidence="5 6">
    <name type="scientific">Rhizobium rhododendri</name>
    <dbReference type="NCBI Taxonomy" id="2506430"/>
    <lineage>
        <taxon>Bacteria</taxon>
        <taxon>Pseudomonadati</taxon>
        <taxon>Pseudomonadota</taxon>
        <taxon>Alphaproteobacteria</taxon>
        <taxon>Hyphomicrobiales</taxon>
        <taxon>Rhizobiaceae</taxon>
        <taxon>Rhizobium/Agrobacterium group</taxon>
        <taxon>Rhizobium</taxon>
    </lineage>
</organism>
<gene>
    <name evidence="5" type="ORF">PR018_22600</name>
</gene>
<keyword evidence="3" id="KW-0804">Transcription</keyword>
<keyword evidence="2" id="KW-0238">DNA-binding</keyword>
<keyword evidence="1" id="KW-0805">Transcription regulation</keyword>
<evidence type="ECO:0000259" key="4">
    <source>
        <dbReference type="Pfam" id="PF13545"/>
    </source>
</evidence>
<keyword evidence="5" id="KW-0614">Plasmid</keyword>
<geneLocation type="plasmid" evidence="5 6">
    <name>unnamed1</name>
</geneLocation>
<feature type="domain" description="HTH crp-type" evidence="4">
    <location>
        <begin position="152"/>
        <end position="216"/>
    </location>
</feature>
<dbReference type="Proteomes" id="UP000318939">
    <property type="component" value="Plasmid unnamed1"/>
</dbReference>
<evidence type="ECO:0000256" key="3">
    <source>
        <dbReference type="ARBA" id="ARBA00023163"/>
    </source>
</evidence>
<evidence type="ECO:0000256" key="1">
    <source>
        <dbReference type="ARBA" id="ARBA00023015"/>
    </source>
</evidence>
<dbReference type="RefSeq" id="WP_142831072.1">
    <property type="nucleotide sequence ID" value="NZ_CP117268.1"/>
</dbReference>
<reference evidence="5 6" key="2">
    <citation type="journal article" date="2023" name="MicrobiologyOpen">
        <title>Genomics of the tumorigenes clade of the family Rhizobiaceae and description of Rhizobium rhododendri sp. nov.</title>
        <authorList>
            <person name="Kuzmanovic N."/>
            <person name="diCenzo G.C."/>
            <person name="Bunk B."/>
            <person name="Sproeer C."/>
            <person name="Fruehling A."/>
            <person name="Neumann-Schaal M."/>
            <person name="Overmann J."/>
            <person name="Smalla K."/>
        </authorList>
    </citation>
    <scope>NUCLEOTIDE SEQUENCE [LARGE SCALE GENOMIC DNA]</scope>
    <source>
        <strain evidence="6">rho-6.2</strain>
        <plasmid evidence="5 6">unnamed1</plasmid>
    </source>
</reference>
<sequence length="241" mass="27205">MSDFAQDAMTNRLLKMMPAEGFERIRPHLKTVGLAFRDIIVRPNTETTHVHFLESGIASIVTTADLEHEGIGVGHIGWEGMTAAHVILGSFHTPNGALMLAGGTALQMDASKFLRSLEDVPSLHWFLLRYVQYCKIQIAQSALAHGRYSVRERLARWLLMYHDRTDGDNLVLTHEFLAMMLGVRRTGVTEAIQILEGDRLIKATRGHLRILDRERILKIAGGCYGVPEREYEHLMVTSRYV</sequence>
<accession>A0ABY8IMX0</accession>
<dbReference type="InterPro" id="IPR018490">
    <property type="entry name" value="cNMP-bd_dom_sf"/>
</dbReference>